<dbReference type="InterPro" id="IPR011642">
    <property type="entry name" value="Gate_dom"/>
</dbReference>
<keyword evidence="1" id="KW-0472">Membrane</keyword>
<feature type="transmembrane region" description="Helical" evidence="1">
    <location>
        <begin position="141"/>
        <end position="161"/>
    </location>
</feature>
<feature type="domain" description="Nucleoside transporter/FeoB GTPase Gate" evidence="2">
    <location>
        <begin position="277"/>
        <end position="380"/>
    </location>
</feature>
<accession>A0A4D7JSK7</accession>
<feature type="transmembrane region" description="Helical" evidence="1">
    <location>
        <begin position="279"/>
        <end position="299"/>
    </location>
</feature>
<dbReference type="PANTHER" id="PTHR35793:SF2">
    <property type="entry name" value="INNER MEMBRANE PROTEIN YJIG"/>
    <property type="match status" value="1"/>
</dbReference>
<proteinExistence type="predicted"/>
<keyword evidence="4" id="KW-1185">Reference proteome</keyword>
<dbReference type="KEGG" id="fpf:DCC35_10115"/>
<reference evidence="3 4" key="1">
    <citation type="submission" date="2018-04" db="EMBL/GenBank/DDBJ databases">
        <title>Complete genome uncultured novel isolate.</title>
        <authorList>
            <person name="Merlino G."/>
        </authorList>
    </citation>
    <scope>NUCLEOTIDE SEQUENCE [LARGE SCALE GENOMIC DNA]</scope>
    <source>
        <strain evidence="4">R1DC9</strain>
    </source>
</reference>
<protein>
    <recommendedName>
        <fullName evidence="2">Nucleoside transporter/FeoB GTPase Gate domain-containing protein</fullName>
    </recommendedName>
</protein>
<feature type="transmembrane region" description="Helical" evidence="1">
    <location>
        <begin position="387"/>
        <end position="409"/>
    </location>
</feature>
<dbReference type="EMBL" id="CP028923">
    <property type="protein sequence ID" value="QCK15076.1"/>
    <property type="molecule type" value="Genomic_DNA"/>
</dbReference>
<gene>
    <name evidence="3" type="ORF">DCC35_10115</name>
</gene>
<feature type="transmembrane region" description="Helical" evidence="1">
    <location>
        <begin position="173"/>
        <end position="195"/>
    </location>
</feature>
<dbReference type="Pfam" id="PF07670">
    <property type="entry name" value="Gate"/>
    <property type="match status" value="2"/>
</dbReference>
<evidence type="ECO:0000313" key="4">
    <source>
        <dbReference type="Proteomes" id="UP000298616"/>
    </source>
</evidence>
<dbReference type="InterPro" id="IPR011415">
    <property type="entry name" value="SpmA_SpmB"/>
</dbReference>
<dbReference type="AlphaFoldDB" id="A0A4D7JSK7"/>
<organism evidence="3 4">
    <name type="scientific">Mangrovivirga cuniculi</name>
    <dbReference type="NCBI Taxonomy" id="2715131"/>
    <lineage>
        <taxon>Bacteria</taxon>
        <taxon>Pseudomonadati</taxon>
        <taxon>Bacteroidota</taxon>
        <taxon>Cytophagia</taxon>
        <taxon>Cytophagales</taxon>
        <taxon>Mangrovivirgaceae</taxon>
        <taxon>Mangrovivirga</taxon>
    </lineage>
</organism>
<sequence>MILNYIFILFFILSFVAAILRFIVFGDVAIFTAMVNSMMEAAQNGFELAIYLTGTIALWLGILRVGEKAGMIRFISKLVNPFFIRIFPEIPSGHPVIGNIVMNFSANFLGLGNAATPLGLKAMQGLQELNPHKHKASNAQIMFLVLNTSGLTVIPITALAVLEKAGTENPGVIFLPIIIATFFSSMGGLIVMAIWQKINLLNRVILLYIGSMTVFIVGILYFFTKLSSDQVQQISTFAGNFIILLIVVVFISIAWKKKVNVYESFIDGAKEGFQISVKIIPYLVAILAAIALLKSSLILENIIVMFEYLFESLSLDTSFVPSLLTAFIRPLSGSGALATIQVMADQFGPDSFQTLLSSVMLGSTETTFYVLALYFGSVSIRNTRYAVAGGLIADLIGIIAAIMCAYLFFGDKV</sequence>
<dbReference type="OrthoDB" id="9805623at2"/>
<feature type="domain" description="Nucleoside transporter/FeoB GTPase Gate" evidence="2">
    <location>
        <begin position="51"/>
        <end position="159"/>
    </location>
</feature>
<feature type="transmembrane region" description="Helical" evidence="1">
    <location>
        <begin position="355"/>
        <end position="375"/>
    </location>
</feature>
<dbReference type="PANTHER" id="PTHR35793">
    <property type="entry name" value="INNER MEMBRANE PROTEIN YJIG"/>
    <property type="match status" value="1"/>
</dbReference>
<feature type="transmembrane region" description="Helical" evidence="1">
    <location>
        <begin position="48"/>
        <end position="66"/>
    </location>
</feature>
<feature type="transmembrane region" description="Helical" evidence="1">
    <location>
        <begin position="236"/>
        <end position="255"/>
    </location>
</feature>
<evidence type="ECO:0000259" key="2">
    <source>
        <dbReference type="Pfam" id="PF07670"/>
    </source>
</evidence>
<dbReference type="PIRSF" id="PIRSF036542">
    <property type="entry name" value="SpmA_SpmB"/>
    <property type="match status" value="1"/>
</dbReference>
<feature type="transmembrane region" description="Helical" evidence="1">
    <location>
        <begin position="204"/>
        <end position="224"/>
    </location>
</feature>
<dbReference type="RefSeq" id="WP_137090662.1">
    <property type="nucleotide sequence ID" value="NZ_CP028923.1"/>
</dbReference>
<feature type="transmembrane region" description="Helical" evidence="1">
    <location>
        <begin position="7"/>
        <end position="36"/>
    </location>
</feature>
<dbReference type="Proteomes" id="UP000298616">
    <property type="component" value="Chromosome"/>
</dbReference>
<evidence type="ECO:0000313" key="3">
    <source>
        <dbReference type="EMBL" id="QCK15076.1"/>
    </source>
</evidence>
<dbReference type="GO" id="GO:0005886">
    <property type="term" value="C:plasma membrane"/>
    <property type="evidence" value="ECO:0007669"/>
    <property type="project" value="TreeGrafter"/>
</dbReference>
<evidence type="ECO:0000256" key="1">
    <source>
        <dbReference type="SAM" id="Phobius"/>
    </source>
</evidence>
<keyword evidence="1" id="KW-0812">Transmembrane</keyword>
<dbReference type="InterPro" id="IPR052549">
    <property type="entry name" value="SpmB"/>
</dbReference>
<keyword evidence="1" id="KW-1133">Transmembrane helix</keyword>
<name>A0A4D7JSK7_9BACT</name>